<dbReference type="Pfam" id="PF01855">
    <property type="entry name" value="POR_N"/>
    <property type="match status" value="1"/>
</dbReference>
<dbReference type="NCBIfam" id="TIGR03710">
    <property type="entry name" value="OAFO_sf"/>
    <property type="match status" value="1"/>
</dbReference>
<accession>A0ABX1TG32</accession>
<dbReference type="Pfam" id="PF01558">
    <property type="entry name" value="POR"/>
    <property type="match status" value="1"/>
</dbReference>
<dbReference type="Proteomes" id="UP000760480">
    <property type="component" value="Unassembled WGS sequence"/>
</dbReference>
<feature type="domain" description="Pyruvate/ketoisovalerate oxidoreductase catalytic" evidence="3">
    <location>
        <begin position="4"/>
        <end position="166"/>
    </location>
</feature>
<name>A0ABX1TG32_9GAMM</name>
<dbReference type="PANTHER" id="PTHR32154">
    <property type="entry name" value="PYRUVATE-FLAVODOXIN OXIDOREDUCTASE-RELATED"/>
    <property type="match status" value="1"/>
</dbReference>
<evidence type="ECO:0000259" key="3">
    <source>
        <dbReference type="Pfam" id="PF01558"/>
    </source>
</evidence>
<comment type="caution">
    <text evidence="6">The sequence shown here is derived from an EMBL/GenBank/DDBJ whole genome shotgun (WGS) entry which is preliminary data.</text>
</comment>
<dbReference type="Gene3D" id="3.40.920.10">
    <property type="entry name" value="Pyruvate-ferredoxin oxidoreductase, PFOR, domain III"/>
    <property type="match status" value="1"/>
</dbReference>
<dbReference type="EMBL" id="SPMZ01000011">
    <property type="protein sequence ID" value="NMQ18326.1"/>
    <property type="molecule type" value="Genomic_DNA"/>
</dbReference>
<dbReference type="InterPro" id="IPR002869">
    <property type="entry name" value="Pyrv_flavodox_OxRed_cen"/>
</dbReference>
<evidence type="ECO:0000313" key="6">
    <source>
        <dbReference type="EMBL" id="NMQ18326.1"/>
    </source>
</evidence>
<protein>
    <submittedName>
        <fullName evidence="6">2-oxoacid:acceptor oxidoreductase subunit alpha</fullName>
    </submittedName>
</protein>
<evidence type="ECO:0000256" key="1">
    <source>
        <dbReference type="ARBA" id="ARBA00023002"/>
    </source>
</evidence>
<dbReference type="InterPro" id="IPR019752">
    <property type="entry name" value="Pyrv/ketoisovalerate_OxRed_cat"/>
</dbReference>
<dbReference type="CDD" id="cd07034">
    <property type="entry name" value="TPP_PYR_PFOR_IOR-alpha_like"/>
    <property type="match status" value="1"/>
</dbReference>
<dbReference type="InterPro" id="IPR029061">
    <property type="entry name" value="THDP-binding"/>
</dbReference>
<feature type="domain" description="Transketolase C-terminal" evidence="5">
    <location>
        <begin position="453"/>
        <end position="518"/>
    </location>
</feature>
<dbReference type="SUPFAM" id="SSF52518">
    <property type="entry name" value="Thiamin diphosphate-binding fold (THDP-binding)"/>
    <property type="match status" value="1"/>
</dbReference>
<evidence type="ECO:0000259" key="4">
    <source>
        <dbReference type="Pfam" id="PF01855"/>
    </source>
</evidence>
<dbReference type="InterPro" id="IPR002880">
    <property type="entry name" value="Pyrv_Fd/Flavodoxin_OxRdtase_N"/>
</dbReference>
<evidence type="ECO:0000313" key="7">
    <source>
        <dbReference type="Proteomes" id="UP000760480"/>
    </source>
</evidence>
<keyword evidence="7" id="KW-1185">Reference proteome</keyword>
<keyword evidence="2" id="KW-0786">Thiamine pyrophosphate</keyword>
<sequence length="563" mass="58901">MGSGGAGSITTGSLLLEAAGQVGWYGLLTRSVGPQIRGGEALAMVRLAPTPVTGHGDRYDVLVALDWHNASRFIAEVPLDDKSLILADANGGDPPPAILATGAHLVTLPFTDLADELPGARPNLLALGMLSELLGISMDSTTQAVIRTLSDKGLSAAHATDALAAGGQLTTTFPHTQRLAPPKPRDTGRYWLITGNQAAALGALRGGVRFAAVYPITPATDLSEWMAPRLQKLGGQLIQAEDEIASMNMVLGASFGGIPSMTITSGPGLALMTETLGLAVAAEVPAVVVNVMRGGPSTGIPTKSEQSDLNIALYGLHGDAPHLVLASQSVADCLTTTQWAVQLSEALQCPAIVLSDQFMGQALTICERPAPLPDAPPRRIASAGSDRYDRYALTEDGISPMAIPGTLGRQHTADGLEHNAHGTPSSGAADHLAQLNKRCTKLEQYDYGDAWAEIDGEGETVVLTWGSTAAAVLEAATQARASGLAVKVIALRLLSPTQPDKMALAMRGARRALVVEQSHSAQFHHFLRAYYPLPDQVEVISRPGPLPIRPGEVLNLLLHGNQS</sequence>
<dbReference type="InterPro" id="IPR009014">
    <property type="entry name" value="Transketo_C/PFOR_II"/>
</dbReference>
<dbReference type="PANTHER" id="PTHR32154:SF20">
    <property type="entry name" value="2-OXOGLUTARATE OXIDOREDUCTASE SUBUNIT KORA"/>
    <property type="match status" value="1"/>
</dbReference>
<reference evidence="6 7" key="1">
    <citation type="submission" date="2019-03" db="EMBL/GenBank/DDBJ databases">
        <title>Metabolic reconstructions from genomes of highly enriched 'Candidatus Accumulibacter' and 'Candidatus Competibacter' bioreactor populations.</title>
        <authorList>
            <person name="Annavajhala M.K."/>
            <person name="Welles L."/>
            <person name="Abbas B."/>
            <person name="Sorokin D."/>
            <person name="Park H."/>
            <person name="Van Loosdrecht M."/>
            <person name="Chandran K."/>
        </authorList>
    </citation>
    <scope>NUCLEOTIDE SEQUENCE [LARGE SCALE GENOMIC DNA]</scope>
    <source>
        <strain evidence="6 7">SBR_G</strain>
    </source>
</reference>
<dbReference type="InterPro" id="IPR050722">
    <property type="entry name" value="Pyruvate:ferred/Flavod_OxRd"/>
</dbReference>
<dbReference type="InterPro" id="IPR022367">
    <property type="entry name" value="2-oxoacid/accept_OxRdtase_asu"/>
</dbReference>
<feature type="domain" description="Pyruvate flavodoxin/ferredoxin oxidoreductase pyrimidine binding" evidence="4">
    <location>
        <begin position="202"/>
        <end position="428"/>
    </location>
</feature>
<dbReference type="SUPFAM" id="SSF52922">
    <property type="entry name" value="TK C-terminal domain-like"/>
    <property type="match status" value="1"/>
</dbReference>
<dbReference type="SUPFAM" id="SSF53323">
    <property type="entry name" value="Pyruvate-ferredoxin oxidoreductase, PFOR, domain III"/>
    <property type="match status" value="1"/>
</dbReference>
<evidence type="ECO:0000256" key="2">
    <source>
        <dbReference type="ARBA" id="ARBA00023052"/>
    </source>
</evidence>
<gene>
    <name evidence="6" type="ORF">E4P82_03410</name>
</gene>
<dbReference type="Pfam" id="PF02780">
    <property type="entry name" value="Transketolase_C"/>
    <property type="match status" value="1"/>
</dbReference>
<proteinExistence type="predicted"/>
<dbReference type="InterPro" id="IPR033248">
    <property type="entry name" value="Transketolase_C"/>
</dbReference>
<evidence type="ECO:0000259" key="5">
    <source>
        <dbReference type="Pfam" id="PF02780"/>
    </source>
</evidence>
<dbReference type="Gene3D" id="3.40.50.970">
    <property type="match status" value="1"/>
</dbReference>
<keyword evidence="1" id="KW-0560">Oxidoreductase</keyword>
<dbReference type="Gene3D" id="3.40.50.920">
    <property type="match status" value="1"/>
</dbReference>
<organism evidence="6 7">
    <name type="scientific">Candidatus Competibacter phosphatis</name>
    <dbReference type="NCBI Taxonomy" id="221280"/>
    <lineage>
        <taxon>Bacteria</taxon>
        <taxon>Pseudomonadati</taxon>
        <taxon>Pseudomonadota</taxon>
        <taxon>Gammaproteobacteria</taxon>
        <taxon>Candidatus Competibacteraceae</taxon>
        <taxon>Candidatus Competibacter</taxon>
    </lineage>
</organism>